<proteinExistence type="predicted"/>
<dbReference type="SUPFAM" id="SSF69593">
    <property type="entry name" value="Glycerol-3-phosphate (1)-acyltransferase"/>
    <property type="match status" value="1"/>
</dbReference>
<keyword evidence="6 7" id="KW-0472">Membrane</keyword>
<feature type="domain" description="Phospholipid/glycerol acyltransferase" evidence="8">
    <location>
        <begin position="449"/>
        <end position="560"/>
    </location>
</feature>
<evidence type="ECO:0000256" key="4">
    <source>
        <dbReference type="ARBA" id="ARBA00022692"/>
    </source>
</evidence>
<keyword evidence="3" id="KW-1003">Cell membrane</keyword>
<evidence type="ECO:0000256" key="5">
    <source>
        <dbReference type="ARBA" id="ARBA00022989"/>
    </source>
</evidence>
<dbReference type="CDD" id="cd06173">
    <property type="entry name" value="MFS_MefA_like"/>
    <property type="match status" value="1"/>
</dbReference>
<dbReference type="SUPFAM" id="SSF103473">
    <property type="entry name" value="MFS general substrate transporter"/>
    <property type="match status" value="1"/>
</dbReference>
<dbReference type="AlphaFoldDB" id="A0A918TC44"/>
<dbReference type="Gene3D" id="1.20.1250.20">
    <property type="entry name" value="MFS general substrate transporter like domains"/>
    <property type="match status" value="1"/>
</dbReference>
<evidence type="ECO:0000313" key="10">
    <source>
        <dbReference type="Proteomes" id="UP000644507"/>
    </source>
</evidence>
<feature type="transmembrane region" description="Helical" evidence="7">
    <location>
        <begin position="330"/>
        <end position="349"/>
    </location>
</feature>
<evidence type="ECO:0000256" key="3">
    <source>
        <dbReference type="ARBA" id="ARBA00022475"/>
    </source>
</evidence>
<reference evidence="9" key="2">
    <citation type="submission" date="2020-09" db="EMBL/GenBank/DDBJ databases">
        <authorList>
            <person name="Sun Q."/>
            <person name="Kim S."/>
        </authorList>
    </citation>
    <scope>NUCLEOTIDE SEQUENCE</scope>
    <source>
        <strain evidence="9">KCTC 12988</strain>
    </source>
</reference>
<dbReference type="EMBL" id="BMXI01000001">
    <property type="protein sequence ID" value="GHC42572.1"/>
    <property type="molecule type" value="Genomic_DNA"/>
</dbReference>
<evidence type="ECO:0000313" key="9">
    <source>
        <dbReference type="EMBL" id="GHC42572.1"/>
    </source>
</evidence>
<reference evidence="9" key="1">
    <citation type="journal article" date="2014" name="Int. J. Syst. Evol. Microbiol.">
        <title>Complete genome sequence of Corynebacterium casei LMG S-19264T (=DSM 44701T), isolated from a smear-ripened cheese.</title>
        <authorList>
            <consortium name="US DOE Joint Genome Institute (JGI-PGF)"/>
            <person name="Walter F."/>
            <person name="Albersmeier A."/>
            <person name="Kalinowski J."/>
            <person name="Ruckert C."/>
        </authorList>
    </citation>
    <scope>NUCLEOTIDE SEQUENCE</scope>
    <source>
        <strain evidence="9">KCTC 12988</strain>
    </source>
</reference>
<feature type="transmembrane region" description="Helical" evidence="7">
    <location>
        <begin position="89"/>
        <end position="106"/>
    </location>
</feature>
<accession>A0A918TC44</accession>
<keyword evidence="2" id="KW-0813">Transport</keyword>
<dbReference type="InterPro" id="IPR002123">
    <property type="entry name" value="Plipid/glycerol_acylTrfase"/>
</dbReference>
<feature type="transmembrane region" description="Helical" evidence="7">
    <location>
        <begin position="181"/>
        <end position="202"/>
    </location>
</feature>
<evidence type="ECO:0000256" key="6">
    <source>
        <dbReference type="ARBA" id="ARBA00023136"/>
    </source>
</evidence>
<dbReference type="SMART" id="SM00563">
    <property type="entry name" value="PlsC"/>
    <property type="match status" value="1"/>
</dbReference>
<dbReference type="Pfam" id="PF01553">
    <property type="entry name" value="Acyltransferase"/>
    <property type="match status" value="1"/>
</dbReference>
<dbReference type="CDD" id="cd07989">
    <property type="entry name" value="LPLAT_AGPAT-like"/>
    <property type="match status" value="1"/>
</dbReference>
<keyword evidence="10" id="KW-1185">Reference proteome</keyword>
<dbReference type="PANTHER" id="PTHR43266">
    <property type="entry name" value="MACROLIDE-EFFLUX PROTEIN"/>
    <property type="match status" value="1"/>
</dbReference>
<dbReference type="InterPro" id="IPR036259">
    <property type="entry name" value="MFS_trans_sf"/>
</dbReference>
<dbReference type="Proteomes" id="UP000644507">
    <property type="component" value="Unassembled WGS sequence"/>
</dbReference>
<protein>
    <recommendedName>
        <fullName evidence="8">Phospholipid/glycerol acyltransferase domain-containing protein</fullName>
    </recommendedName>
</protein>
<dbReference type="PANTHER" id="PTHR43266:SF2">
    <property type="entry name" value="MAJOR FACILITATOR SUPERFAMILY (MFS) PROFILE DOMAIN-CONTAINING PROTEIN"/>
    <property type="match status" value="1"/>
</dbReference>
<name>A0A918TC44_9BACT</name>
<feature type="transmembrane region" description="Helical" evidence="7">
    <location>
        <begin position="236"/>
        <end position="258"/>
    </location>
</feature>
<evidence type="ECO:0000256" key="2">
    <source>
        <dbReference type="ARBA" id="ARBA00022448"/>
    </source>
</evidence>
<dbReference type="GO" id="GO:0022857">
    <property type="term" value="F:transmembrane transporter activity"/>
    <property type="evidence" value="ECO:0007669"/>
    <property type="project" value="InterPro"/>
</dbReference>
<feature type="transmembrane region" description="Helical" evidence="7">
    <location>
        <begin position="58"/>
        <end position="77"/>
    </location>
</feature>
<feature type="transmembrane region" description="Helical" evidence="7">
    <location>
        <begin position="144"/>
        <end position="169"/>
    </location>
</feature>
<gene>
    <name evidence="9" type="ORF">GCM10007100_04510</name>
</gene>
<feature type="transmembrane region" description="Helical" evidence="7">
    <location>
        <begin position="112"/>
        <end position="132"/>
    </location>
</feature>
<dbReference type="RefSeq" id="WP_189566940.1">
    <property type="nucleotide sequence ID" value="NZ_BMXI01000001.1"/>
</dbReference>
<comment type="caution">
    <text evidence="9">The sequence shown here is derived from an EMBL/GenBank/DDBJ whole genome shotgun (WGS) entry which is preliminary data.</text>
</comment>
<organism evidence="9 10">
    <name type="scientific">Roseibacillus persicicus</name>
    <dbReference type="NCBI Taxonomy" id="454148"/>
    <lineage>
        <taxon>Bacteria</taxon>
        <taxon>Pseudomonadati</taxon>
        <taxon>Verrucomicrobiota</taxon>
        <taxon>Verrucomicrobiia</taxon>
        <taxon>Verrucomicrobiales</taxon>
        <taxon>Verrucomicrobiaceae</taxon>
        <taxon>Roseibacillus</taxon>
    </lineage>
</organism>
<dbReference type="GO" id="GO:0016746">
    <property type="term" value="F:acyltransferase activity"/>
    <property type="evidence" value="ECO:0007669"/>
    <property type="project" value="InterPro"/>
</dbReference>
<keyword evidence="5 7" id="KW-1133">Transmembrane helix</keyword>
<evidence type="ECO:0000256" key="7">
    <source>
        <dbReference type="SAM" id="Phobius"/>
    </source>
</evidence>
<evidence type="ECO:0000259" key="8">
    <source>
        <dbReference type="SMART" id="SM00563"/>
    </source>
</evidence>
<dbReference type="InterPro" id="IPR011701">
    <property type="entry name" value="MFS"/>
</dbReference>
<dbReference type="Pfam" id="PF07690">
    <property type="entry name" value="MFS_1"/>
    <property type="match status" value="1"/>
</dbReference>
<feature type="transmembrane region" description="Helical" evidence="7">
    <location>
        <begin position="278"/>
        <end position="297"/>
    </location>
</feature>
<sequence length="826" mass="90571">MSIDLETHIPTRRNWRSFSAITAMSGLNAFNDNFARFMLLPLGGWLVSQNSGFEIEHLLGVLMVLPYILFAPSSGWLADRFPKNQVVRWSAWLQLVALGFMTFAIWQKSLVTAVVAFFLLALQSALLSPAKAGILKELLGRGKLAYGSGVADGVTILSVLLGQILAGVIFDRGLSSSGDGWGAALTPVLVIFAGCLFAVVLARMIEPTPAHPVGPLTAKVAFRHVRDFKVVTSARPLWLCALGVAFFWGFATFILLAVYEVAYKLHGGGEGTGTANSFMMATASIGIALGSVLAGFLSRRGNQLGLVPLGGLVMTLGTVLLALAPAGEGLFRFGLFVAGAGAAVFLVPLKAHLIDISPPDQRGKVLSVSNLMNNLAGALAIGLQFFFKATSQPVPLQMAVFALFAGLATWYVMKLLPRDFWFLFGVTLIRMLYRIKIRGAKNMPEEGGVILCPNHMSFVDSLVISAASPRPVRFLIAEKCYRHKWVGRFARMFNAVPVSPERAKEAIRIAADEAAAGNVVCIFPEGQLSRTGAVCEIKRGFEMIARKSGCPVVAAYMHGLWGTFTSFSGGRYFRKWPRRIGSGLTVSFCKPMAPKEVSAVEVERVWRRMASDSLDLQKLDQRRFADPSLFLTEEPAAWWEELHEVGELGPEEFGELARQAHELNAVAFWNRGERVLLEWAPEDAVSRVLGMMLPRMAGVKIALVAKGAGEVELLKVSREERIDRLVLRRRDWSPGALAACRKEGRLVQLLDDWNGDEPALQEEGIYPSLLKNGKVLTWSMPHPDEKNSKLSTFQPGWKVGHVGRLLPGVEWPEGWEVDSERFLRKP</sequence>
<dbReference type="GO" id="GO:0005886">
    <property type="term" value="C:plasma membrane"/>
    <property type="evidence" value="ECO:0007669"/>
    <property type="project" value="UniProtKB-SubCell"/>
</dbReference>
<evidence type="ECO:0000256" key="1">
    <source>
        <dbReference type="ARBA" id="ARBA00004651"/>
    </source>
</evidence>
<feature type="transmembrane region" description="Helical" evidence="7">
    <location>
        <begin position="370"/>
        <end position="387"/>
    </location>
</feature>
<feature type="transmembrane region" description="Helical" evidence="7">
    <location>
        <begin position="304"/>
        <end position="324"/>
    </location>
</feature>
<comment type="subcellular location">
    <subcellularLocation>
        <location evidence="1">Cell membrane</location>
        <topology evidence="1">Multi-pass membrane protein</topology>
    </subcellularLocation>
</comment>
<keyword evidence="4 7" id="KW-0812">Transmembrane</keyword>